<accession>A0ABV5FCG0</accession>
<dbReference type="PROSITE" id="PS51123">
    <property type="entry name" value="OMPA_2"/>
    <property type="match status" value="1"/>
</dbReference>
<dbReference type="Pfam" id="PF00691">
    <property type="entry name" value="OmpA"/>
    <property type="match status" value="1"/>
</dbReference>
<evidence type="ECO:0000256" key="3">
    <source>
        <dbReference type="ARBA" id="ARBA00023237"/>
    </source>
</evidence>
<gene>
    <name evidence="7" type="ORF">ACFFU9_08515</name>
</gene>
<dbReference type="Gene3D" id="1.25.40.10">
    <property type="entry name" value="Tetratricopeptide repeat domain"/>
    <property type="match status" value="1"/>
</dbReference>
<evidence type="ECO:0000313" key="8">
    <source>
        <dbReference type="Proteomes" id="UP001589585"/>
    </source>
</evidence>
<dbReference type="InterPro" id="IPR050330">
    <property type="entry name" value="Bact_OuterMem_StrucFunc"/>
</dbReference>
<evidence type="ECO:0000256" key="1">
    <source>
        <dbReference type="ARBA" id="ARBA00004442"/>
    </source>
</evidence>
<keyword evidence="2 5" id="KW-0472">Membrane</keyword>
<evidence type="ECO:0000256" key="5">
    <source>
        <dbReference type="PROSITE-ProRule" id="PRU00473"/>
    </source>
</evidence>
<dbReference type="SUPFAM" id="SSF82171">
    <property type="entry name" value="DPP6 N-terminal domain-like"/>
    <property type="match status" value="1"/>
</dbReference>
<dbReference type="Gene3D" id="2.60.40.1120">
    <property type="entry name" value="Carboxypeptidase-like, regulatory domain"/>
    <property type="match status" value="1"/>
</dbReference>
<proteinExistence type="predicted"/>
<dbReference type="InterPro" id="IPR006665">
    <property type="entry name" value="OmpA-like"/>
</dbReference>
<evidence type="ECO:0000259" key="6">
    <source>
        <dbReference type="PROSITE" id="PS51123"/>
    </source>
</evidence>
<feature type="repeat" description="TPR" evidence="4">
    <location>
        <begin position="60"/>
        <end position="93"/>
    </location>
</feature>
<dbReference type="SUPFAM" id="SSF49464">
    <property type="entry name" value="Carboxypeptidase regulatory domain-like"/>
    <property type="match status" value="1"/>
</dbReference>
<evidence type="ECO:0000256" key="4">
    <source>
        <dbReference type="PROSITE-ProRule" id="PRU00339"/>
    </source>
</evidence>
<sequence>MKKSAIIYGPLLLVLIFSNMALVHGQNRVLEEATEKYKLLDFINAQKIYLKVAEKGYQSEELFSKLGNSYYFNAQYDQAVKWYEKLFKLNEYPENEMVLLRYSQALKATGNLNQAKTYYNRFVEKTGLESNIRYAKNYEALILQNSGRYQMDTLKNVYDESKISFGHFKLKNTLYYASTNHSKGFLNKKSSWDGLSFLSLYTIALDSLNHAIGSAKKLKGVNSKFHESSPVFTADNNTMYFTRSNTTYKNKKNNQNLKIYKLEKKENTWQKAEELSINSDYFSTAHPALSPDGTKLYFSSDRPGGFGASDIYVSEILADGSLGEPINLGSEINTSAKETFPFVSTNNELYFSSDGHFGLGGLDVYYVKIKDAGFGNLLNVGAPINSYADDFAFGIDSDTGRGFMSSNRSSQAGAFIYDNIYSFVETQPIIDVFYAQIQGVVTDKKTGLPIEGANVILMDSEKIVYKEVQTNNKGHYTVETDRFETYFMQAKIKNYDVEEFIAQPNLDHQNINFPLQRNEMALTPGTDLAKVLNIPMIYFDFDKFNIRTDAQVELEKILTVLNTYPSLKLEIRAHTDSRGHDAYNKVLSQQRANATVAYMVDHGIAKIRLEAVGMGETKPVNDCINNIPCLELQHQENRRSEFIIID</sequence>
<dbReference type="Pfam" id="PF13181">
    <property type="entry name" value="TPR_8"/>
    <property type="match status" value="1"/>
</dbReference>
<dbReference type="InterPro" id="IPR011990">
    <property type="entry name" value="TPR-like_helical_dom_sf"/>
</dbReference>
<dbReference type="PROSITE" id="PS50005">
    <property type="entry name" value="TPR"/>
    <property type="match status" value="1"/>
</dbReference>
<dbReference type="Gene3D" id="2.120.10.30">
    <property type="entry name" value="TolB, C-terminal domain"/>
    <property type="match status" value="1"/>
</dbReference>
<dbReference type="SUPFAM" id="SSF103088">
    <property type="entry name" value="OmpA-like"/>
    <property type="match status" value="1"/>
</dbReference>
<keyword evidence="3" id="KW-0998">Cell outer membrane</keyword>
<name>A0ABV5FCG0_9FLAO</name>
<dbReference type="InterPro" id="IPR008969">
    <property type="entry name" value="CarboxyPept-like_regulatory"/>
</dbReference>
<evidence type="ECO:0000313" key="7">
    <source>
        <dbReference type="EMBL" id="MFB9056783.1"/>
    </source>
</evidence>
<reference evidence="7 8" key="1">
    <citation type="submission" date="2024-09" db="EMBL/GenBank/DDBJ databases">
        <authorList>
            <person name="Sun Q."/>
            <person name="Mori K."/>
        </authorList>
    </citation>
    <scope>NUCLEOTIDE SEQUENCE [LARGE SCALE GENOMIC DNA]</scope>
    <source>
        <strain evidence="7 8">CECT 8622</strain>
    </source>
</reference>
<dbReference type="EMBL" id="JBHMFC010000032">
    <property type="protein sequence ID" value="MFB9056783.1"/>
    <property type="molecule type" value="Genomic_DNA"/>
</dbReference>
<dbReference type="PANTHER" id="PTHR30329:SF21">
    <property type="entry name" value="LIPOPROTEIN YIAD-RELATED"/>
    <property type="match status" value="1"/>
</dbReference>
<dbReference type="InterPro" id="IPR036737">
    <property type="entry name" value="OmpA-like_sf"/>
</dbReference>
<dbReference type="Proteomes" id="UP001589585">
    <property type="component" value="Unassembled WGS sequence"/>
</dbReference>
<dbReference type="InterPro" id="IPR019734">
    <property type="entry name" value="TPR_rpt"/>
</dbReference>
<evidence type="ECO:0000256" key="2">
    <source>
        <dbReference type="ARBA" id="ARBA00023136"/>
    </source>
</evidence>
<dbReference type="SUPFAM" id="SSF48452">
    <property type="entry name" value="TPR-like"/>
    <property type="match status" value="1"/>
</dbReference>
<dbReference type="PRINTS" id="PR01021">
    <property type="entry name" value="OMPADOMAIN"/>
</dbReference>
<dbReference type="Pfam" id="PF07676">
    <property type="entry name" value="PD40"/>
    <property type="match status" value="3"/>
</dbReference>
<comment type="subcellular location">
    <subcellularLocation>
        <location evidence="1">Cell outer membrane</location>
    </subcellularLocation>
</comment>
<dbReference type="PANTHER" id="PTHR30329">
    <property type="entry name" value="STATOR ELEMENT OF FLAGELLAR MOTOR COMPLEX"/>
    <property type="match status" value="1"/>
</dbReference>
<feature type="domain" description="OmpA-like" evidence="6">
    <location>
        <begin position="526"/>
        <end position="646"/>
    </location>
</feature>
<keyword evidence="8" id="KW-1185">Reference proteome</keyword>
<dbReference type="Gene3D" id="3.30.1330.60">
    <property type="entry name" value="OmpA-like domain"/>
    <property type="match status" value="1"/>
</dbReference>
<keyword evidence="4" id="KW-0802">TPR repeat</keyword>
<protein>
    <submittedName>
        <fullName evidence="7">OmpA family protein</fullName>
    </submittedName>
</protein>
<comment type="caution">
    <text evidence="7">The sequence shown here is derived from an EMBL/GenBank/DDBJ whole genome shotgun (WGS) entry which is preliminary data.</text>
</comment>
<dbReference type="InterPro" id="IPR011042">
    <property type="entry name" value="6-blade_b-propeller_TolB-like"/>
</dbReference>
<dbReference type="RefSeq" id="WP_379860980.1">
    <property type="nucleotide sequence ID" value="NZ_JBHMFC010000032.1"/>
</dbReference>
<dbReference type="InterPro" id="IPR011659">
    <property type="entry name" value="WD40"/>
</dbReference>
<organism evidence="7 8">
    <name type="scientific">Mariniflexile ostreae</name>
    <dbReference type="NCBI Taxonomy" id="1520892"/>
    <lineage>
        <taxon>Bacteria</taxon>
        <taxon>Pseudomonadati</taxon>
        <taxon>Bacteroidota</taxon>
        <taxon>Flavobacteriia</taxon>
        <taxon>Flavobacteriales</taxon>
        <taxon>Flavobacteriaceae</taxon>
        <taxon>Mariniflexile</taxon>
    </lineage>
</organism>
<dbReference type="CDD" id="cd07185">
    <property type="entry name" value="OmpA_C-like"/>
    <property type="match status" value="1"/>
</dbReference>
<dbReference type="InterPro" id="IPR006664">
    <property type="entry name" value="OMP_bac"/>
</dbReference>